<sequence length="263" mass="28064">MTAPEDQGTGILIGASSFVDASEALRLIGRLMTDLRPRLGGILVEDAETTAVCALPNQRVVTASGTLALAPTLSQMRTLMEADARAFRQSLARIAEGVGAPWTFEREMGDLIQQGLRTALSWDILVLAHRSINAVSGKVVFFTAPSSPPSRSDDLSQALAGTLSAERMVFTIDPSLDDEPDRETGNTRRFQNLGQALKGLGRVNAQAVVIDLSSGPIEHAQDLRRLIDAARCPVFVLGMSGANRVLAHSTQIPPSPQSEPGQQ</sequence>
<evidence type="ECO:0000313" key="1">
    <source>
        <dbReference type="EMBL" id="NEK23332.1"/>
    </source>
</evidence>
<organism evidence="1 2">
    <name type="scientific">Sulfitobacter sediminilitoris</name>
    <dbReference type="NCBI Taxonomy" id="2698830"/>
    <lineage>
        <taxon>Bacteria</taxon>
        <taxon>Pseudomonadati</taxon>
        <taxon>Pseudomonadota</taxon>
        <taxon>Alphaproteobacteria</taxon>
        <taxon>Rhodobacterales</taxon>
        <taxon>Roseobacteraceae</taxon>
        <taxon>Sulfitobacter</taxon>
    </lineage>
</organism>
<gene>
    <name evidence="1" type="ORF">GV827_13060</name>
</gene>
<dbReference type="RefSeq" id="WP_164354247.1">
    <property type="nucleotide sequence ID" value="NZ_JAABNT010000007.1"/>
</dbReference>
<dbReference type="AlphaFoldDB" id="A0A6P0CB19"/>
<accession>A0A6P0CB19</accession>
<dbReference type="EMBL" id="JAABNT010000007">
    <property type="protein sequence ID" value="NEK23332.1"/>
    <property type="molecule type" value="Genomic_DNA"/>
</dbReference>
<protein>
    <submittedName>
        <fullName evidence="1">Uncharacterized protein</fullName>
    </submittedName>
</protein>
<dbReference type="Proteomes" id="UP000468591">
    <property type="component" value="Unassembled WGS sequence"/>
</dbReference>
<keyword evidence="2" id="KW-1185">Reference proteome</keyword>
<reference evidence="1 2" key="1">
    <citation type="submission" date="2020-01" db="EMBL/GenBank/DDBJ databases">
        <title>Sulfitobacter sediminilitoris sp. nov., isolated from a tidal flat.</title>
        <authorList>
            <person name="Park S."/>
            <person name="Yoon J.-H."/>
        </authorList>
    </citation>
    <scope>NUCLEOTIDE SEQUENCE [LARGE SCALE GENOMIC DNA]</scope>
    <source>
        <strain evidence="1 2">JBTF-M27</strain>
    </source>
</reference>
<name>A0A6P0CB19_9RHOB</name>
<evidence type="ECO:0000313" key="2">
    <source>
        <dbReference type="Proteomes" id="UP000468591"/>
    </source>
</evidence>
<comment type="caution">
    <text evidence="1">The sequence shown here is derived from an EMBL/GenBank/DDBJ whole genome shotgun (WGS) entry which is preliminary data.</text>
</comment>
<proteinExistence type="predicted"/>